<sequence length="319" mass="35351">MLLANVRAMIYRGQNNRHWSMEFVSEGCFELTGYEANELLDESVMKFVSLIHPEDREFVWNEIQARVAMGEPYEVTYRIVDRSGQTKWVWDQGRGIFSARNELLGLEGFIIEVTRRQLAEESARRRLVFDRSTGLTNSAMFMDRLSFAVAFARRNGQPCAVFAVRVADFEKVMGRFGTEYADRVLVELGRRLETIQSDLNCATLLDKQDFAIMLTGFSASALAWCECECAEQVAALMPDNSTAAFDILAEGLRDIVGRPLRVEGHEFCATAQVGWALAQGEFSGALDMLDSALAAGEAAGTGRAPGTPNQQGQADDEAG</sequence>
<gene>
    <name evidence="4" type="ORF">BN2475_310029</name>
</gene>
<dbReference type="InterPro" id="IPR029787">
    <property type="entry name" value="Nucleotide_cyclase"/>
</dbReference>
<dbReference type="PANTHER" id="PTHR44757:SF2">
    <property type="entry name" value="BIOFILM ARCHITECTURE MAINTENANCE PROTEIN MBAA"/>
    <property type="match status" value="1"/>
</dbReference>
<dbReference type="PANTHER" id="PTHR44757">
    <property type="entry name" value="DIGUANYLATE CYCLASE DGCP"/>
    <property type="match status" value="1"/>
</dbReference>
<dbReference type="InterPro" id="IPR000700">
    <property type="entry name" value="PAS-assoc_C"/>
</dbReference>
<evidence type="ECO:0000313" key="5">
    <source>
        <dbReference type="Proteomes" id="UP000187012"/>
    </source>
</evidence>
<dbReference type="Gene3D" id="3.30.70.270">
    <property type="match status" value="1"/>
</dbReference>
<dbReference type="InterPro" id="IPR000160">
    <property type="entry name" value="GGDEF_dom"/>
</dbReference>
<dbReference type="InterPro" id="IPR043128">
    <property type="entry name" value="Rev_trsase/Diguanyl_cyclase"/>
</dbReference>
<feature type="region of interest" description="Disordered" evidence="1">
    <location>
        <begin position="297"/>
        <end position="319"/>
    </location>
</feature>
<keyword evidence="5" id="KW-1185">Reference proteome</keyword>
<dbReference type="SUPFAM" id="SSF55073">
    <property type="entry name" value="Nucleotide cyclase"/>
    <property type="match status" value="1"/>
</dbReference>
<dbReference type="RefSeq" id="WP_245841327.1">
    <property type="nucleotide sequence ID" value="NZ_CYGX02000031.1"/>
</dbReference>
<dbReference type="PROSITE" id="PS50113">
    <property type="entry name" value="PAC"/>
    <property type="match status" value="1"/>
</dbReference>
<dbReference type="InterPro" id="IPR013655">
    <property type="entry name" value="PAS_fold_3"/>
</dbReference>
<dbReference type="SUPFAM" id="SSF55785">
    <property type="entry name" value="PYP-like sensor domain (PAS domain)"/>
    <property type="match status" value="1"/>
</dbReference>
<organism evidence="4 5">
    <name type="scientific">Paraburkholderia ribeironis</name>
    <dbReference type="NCBI Taxonomy" id="1247936"/>
    <lineage>
        <taxon>Bacteria</taxon>
        <taxon>Pseudomonadati</taxon>
        <taxon>Pseudomonadota</taxon>
        <taxon>Betaproteobacteria</taxon>
        <taxon>Burkholderiales</taxon>
        <taxon>Burkholderiaceae</taxon>
        <taxon>Paraburkholderia</taxon>
    </lineage>
</organism>
<feature type="domain" description="PAC" evidence="3">
    <location>
        <begin position="73"/>
        <end position="125"/>
    </location>
</feature>
<accession>A0A1N7S218</accession>
<evidence type="ECO:0000259" key="2">
    <source>
        <dbReference type="PROSITE" id="PS50112"/>
    </source>
</evidence>
<dbReference type="Pfam" id="PF00990">
    <property type="entry name" value="GGDEF"/>
    <property type="match status" value="1"/>
</dbReference>
<feature type="domain" description="PAS" evidence="2">
    <location>
        <begin position="1"/>
        <end position="70"/>
    </location>
</feature>
<dbReference type="EMBL" id="CYGX02000031">
    <property type="protein sequence ID" value="SIT41433.1"/>
    <property type="molecule type" value="Genomic_DNA"/>
</dbReference>
<dbReference type="AlphaFoldDB" id="A0A1N7S218"/>
<dbReference type="PROSITE" id="PS50112">
    <property type="entry name" value="PAS"/>
    <property type="match status" value="1"/>
</dbReference>
<dbReference type="NCBIfam" id="TIGR00229">
    <property type="entry name" value="sensory_box"/>
    <property type="match status" value="1"/>
</dbReference>
<dbReference type="InterPro" id="IPR000014">
    <property type="entry name" value="PAS"/>
</dbReference>
<dbReference type="STRING" id="1247936.BN2475_310029"/>
<evidence type="ECO:0000256" key="1">
    <source>
        <dbReference type="SAM" id="MobiDB-lite"/>
    </source>
</evidence>
<evidence type="ECO:0000259" key="3">
    <source>
        <dbReference type="PROSITE" id="PS50113"/>
    </source>
</evidence>
<protein>
    <submittedName>
        <fullName evidence="4">Putative PAS/PAC sensor protein</fullName>
    </submittedName>
</protein>
<proteinExistence type="predicted"/>
<name>A0A1N7S218_9BURK</name>
<dbReference type="CDD" id="cd00130">
    <property type="entry name" value="PAS"/>
    <property type="match status" value="1"/>
</dbReference>
<dbReference type="InterPro" id="IPR052155">
    <property type="entry name" value="Biofilm_reg_signaling"/>
</dbReference>
<dbReference type="Gene3D" id="3.30.450.20">
    <property type="entry name" value="PAS domain"/>
    <property type="match status" value="1"/>
</dbReference>
<evidence type="ECO:0000313" key="4">
    <source>
        <dbReference type="EMBL" id="SIT41433.1"/>
    </source>
</evidence>
<dbReference type="InterPro" id="IPR035965">
    <property type="entry name" value="PAS-like_dom_sf"/>
</dbReference>
<dbReference type="Pfam" id="PF08447">
    <property type="entry name" value="PAS_3"/>
    <property type="match status" value="1"/>
</dbReference>
<reference evidence="4 5" key="1">
    <citation type="submission" date="2016-12" db="EMBL/GenBank/DDBJ databases">
        <authorList>
            <person name="Song W.-J."/>
            <person name="Kurnit D.M."/>
        </authorList>
    </citation>
    <scope>NUCLEOTIDE SEQUENCE [LARGE SCALE GENOMIC DNA]</scope>
    <source>
        <strain evidence="4 5">STM7296</strain>
    </source>
</reference>
<dbReference type="Proteomes" id="UP000187012">
    <property type="component" value="Unassembled WGS sequence"/>
</dbReference>
<dbReference type="SMART" id="SM00267">
    <property type="entry name" value="GGDEF"/>
    <property type="match status" value="1"/>
</dbReference>